<protein>
    <submittedName>
        <fullName evidence="1">Uncharacterized protein</fullName>
    </submittedName>
</protein>
<name>A0ABW3NI70_9BACI</name>
<accession>A0ABW3NI70</accession>
<sequence>FINLTTLRPAITRSIKTVAALTRPIENICASQGELKIHLKSGLLFKLAEAFPMESVVFFHSGRYS</sequence>
<keyword evidence="2" id="KW-1185">Reference proteome</keyword>
<evidence type="ECO:0000313" key="2">
    <source>
        <dbReference type="Proteomes" id="UP001597041"/>
    </source>
</evidence>
<reference evidence="2" key="1">
    <citation type="journal article" date="2019" name="Int. J. Syst. Evol. Microbiol.">
        <title>The Global Catalogue of Microorganisms (GCM) 10K type strain sequencing project: providing services to taxonomists for standard genome sequencing and annotation.</title>
        <authorList>
            <consortium name="The Broad Institute Genomics Platform"/>
            <consortium name="The Broad Institute Genome Sequencing Center for Infectious Disease"/>
            <person name="Wu L."/>
            <person name="Ma J."/>
        </authorList>
    </citation>
    <scope>NUCLEOTIDE SEQUENCE [LARGE SCALE GENOMIC DNA]</scope>
    <source>
        <strain evidence="2">CCUG 56608</strain>
    </source>
</reference>
<dbReference type="Proteomes" id="UP001597041">
    <property type="component" value="Unassembled WGS sequence"/>
</dbReference>
<dbReference type="EMBL" id="JBHTKK010000008">
    <property type="protein sequence ID" value="MFD1066126.1"/>
    <property type="molecule type" value="Genomic_DNA"/>
</dbReference>
<evidence type="ECO:0000313" key="1">
    <source>
        <dbReference type="EMBL" id="MFD1066126.1"/>
    </source>
</evidence>
<proteinExistence type="predicted"/>
<dbReference type="RefSeq" id="WP_379591707.1">
    <property type="nucleotide sequence ID" value="NZ_JBHTKK010000008.1"/>
</dbReference>
<feature type="non-terminal residue" evidence="1">
    <location>
        <position position="1"/>
    </location>
</feature>
<gene>
    <name evidence="1" type="ORF">ACFQ19_08825</name>
</gene>
<organism evidence="1 2">
    <name type="scientific">Oceanobacillus locisalsi</name>
    <dbReference type="NCBI Taxonomy" id="546107"/>
    <lineage>
        <taxon>Bacteria</taxon>
        <taxon>Bacillati</taxon>
        <taxon>Bacillota</taxon>
        <taxon>Bacilli</taxon>
        <taxon>Bacillales</taxon>
        <taxon>Bacillaceae</taxon>
        <taxon>Oceanobacillus</taxon>
    </lineage>
</organism>
<comment type="caution">
    <text evidence="1">The sequence shown here is derived from an EMBL/GenBank/DDBJ whole genome shotgun (WGS) entry which is preliminary data.</text>
</comment>